<dbReference type="InterPro" id="IPR050121">
    <property type="entry name" value="Cytochrome_P450_monoxygenase"/>
</dbReference>
<protein>
    <submittedName>
        <fullName evidence="10">Cytochrome P450</fullName>
    </submittedName>
</protein>
<feature type="transmembrane region" description="Helical" evidence="9">
    <location>
        <begin position="6"/>
        <end position="27"/>
    </location>
</feature>
<keyword evidence="8" id="KW-0349">Heme</keyword>
<dbReference type="Proteomes" id="UP001221757">
    <property type="component" value="Unassembled WGS sequence"/>
</dbReference>
<comment type="pathway">
    <text evidence="2">Secondary metabolite biosynthesis.</text>
</comment>
<keyword evidence="9" id="KW-0812">Transmembrane</keyword>
<dbReference type="InterPro" id="IPR036396">
    <property type="entry name" value="Cyt_P450_sf"/>
</dbReference>
<evidence type="ECO:0000313" key="10">
    <source>
        <dbReference type="EMBL" id="KAJ7625445.1"/>
    </source>
</evidence>
<keyword evidence="6 8" id="KW-0408">Iron</keyword>
<dbReference type="GO" id="GO:0005506">
    <property type="term" value="F:iron ion binding"/>
    <property type="evidence" value="ECO:0007669"/>
    <property type="project" value="InterPro"/>
</dbReference>
<evidence type="ECO:0000256" key="7">
    <source>
        <dbReference type="ARBA" id="ARBA00023033"/>
    </source>
</evidence>
<gene>
    <name evidence="10" type="ORF">B0H17DRAFT_567805</name>
</gene>
<reference evidence="10" key="1">
    <citation type="submission" date="2023-03" db="EMBL/GenBank/DDBJ databases">
        <title>Massive genome expansion in bonnet fungi (Mycena s.s.) driven by repeated elements and novel gene families across ecological guilds.</title>
        <authorList>
            <consortium name="Lawrence Berkeley National Laboratory"/>
            <person name="Harder C.B."/>
            <person name="Miyauchi S."/>
            <person name="Viragh M."/>
            <person name="Kuo A."/>
            <person name="Thoen E."/>
            <person name="Andreopoulos B."/>
            <person name="Lu D."/>
            <person name="Skrede I."/>
            <person name="Drula E."/>
            <person name="Henrissat B."/>
            <person name="Morin E."/>
            <person name="Kohler A."/>
            <person name="Barry K."/>
            <person name="LaButti K."/>
            <person name="Morin E."/>
            <person name="Salamov A."/>
            <person name="Lipzen A."/>
            <person name="Mereny Z."/>
            <person name="Hegedus B."/>
            <person name="Baldrian P."/>
            <person name="Stursova M."/>
            <person name="Weitz H."/>
            <person name="Taylor A."/>
            <person name="Grigoriev I.V."/>
            <person name="Nagy L.G."/>
            <person name="Martin F."/>
            <person name="Kauserud H."/>
        </authorList>
    </citation>
    <scope>NUCLEOTIDE SEQUENCE</scope>
    <source>
        <strain evidence="10">CBHHK067</strain>
    </source>
</reference>
<dbReference type="Pfam" id="PF00067">
    <property type="entry name" value="p450"/>
    <property type="match status" value="1"/>
</dbReference>
<dbReference type="InterPro" id="IPR001128">
    <property type="entry name" value="Cyt_P450"/>
</dbReference>
<keyword evidence="9" id="KW-0472">Membrane</keyword>
<dbReference type="CDD" id="cd11061">
    <property type="entry name" value="CYP67-like"/>
    <property type="match status" value="1"/>
</dbReference>
<dbReference type="GO" id="GO:0004497">
    <property type="term" value="F:monooxygenase activity"/>
    <property type="evidence" value="ECO:0007669"/>
    <property type="project" value="UniProtKB-KW"/>
</dbReference>
<evidence type="ECO:0000256" key="1">
    <source>
        <dbReference type="ARBA" id="ARBA00001971"/>
    </source>
</evidence>
<feature type="binding site" description="axial binding residue" evidence="8">
    <location>
        <position position="501"/>
    </location>
    <ligand>
        <name>heme</name>
        <dbReference type="ChEBI" id="CHEBI:30413"/>
    </ligand>
    <ligandPart>
        <name>Fe</name>
        <dbReference type="ChEBI" id="CHEBI:18248"/>
    </ligandPart>
</feature>
<dbReference type="PANTHER" id="PTHR24305">
    <property type="entry name" value="CYTOCHROME P450"/>
    <property type="match status" value="1"/>
</dbReference>
<evidence type="ECO:0000256" key="5">
    <source>
        <dbReference type="ARBA" id="ARBA00023002"/>
    </source>
</evidence>
<proteinExistence type="inferred from homology"/>
<evidence type="ECO:0000313" key="11">
    <source>
        <dbReference type="Proteomes" id="UP001221757"/>
    </source>
</evidence>
<evidence type="ECO:0000256" key="3">
    <source>
        <dbReference type="ARBA" id="ARBA00010617"/>
    </source>
</evidence>
<dbReference type="GO" id="GO:0016705">
    <property type="term" value="F:oxidoreductase activity, acting on paired donors, with incorporation or reduction of molecular oxygen"/>
    <property type="evidence" value="ECO:0007669"/>
    <property type="project" value="InterPro"/>
</dbReference>
<accession>A0AAD7BMH9</accession>
<comment type="similarity">
    <text evidence="3">Belongs to the cytochrome P450 family.</text>
</comment>
<dbReference type="GO" id="GO:0020037">
    <property type="term" value="F:heme binding"/>
    <property type="evidence" value="ECO:0007669"/>
    <property type="project" value="InterPro"/>
</dbReference>
<dbReference type="PRINTS" id="PR00385">
    <property type="entry name" value="P450"/>
</dbReference>
<keyword evidence="7" id="KW-0503">Monooxygenase</keyword>
<evidence type="ECO:0000256" key="2">
    <source>
        <dbReference type="ARBA" id="ARBA00005179"/>
    </source>
</evidence>
<name>A0AAD7BMH9_MYCRO</name>
<evidence type="ECO:0000256" key="8">
    <source>
        <dbReference type="PIRSR" id="PIRSR602401-1"/>
    </source>
</evidence>
<keyword evidence="9" id="KW-1133">Transmembrane helix</keyword>
<keyword evidence="11" id="KW-1185">Reference proteome</keyword>
<organism evidence="10 11">
    <name type="scientific">Mycena rosella</name>
    <name type="common">Pink bonnet</name>
    <name type="synonym">Agaricus rosellus</name>
    <dbReference type="NCBI Taxonomy" id="1033263"/>
    <lineage>
        <taxon>Eukaryota</taxon>
        <taxon>Fungi</taxon>
        <taxon>Dikarya</taxon>
        <taxon>Basidiomycota</taxon>
        <taxon>Agaricomycotina</taxon>
        <taxon>Agaricomycetes</taxon>
        <taxon>Agaricomycetidae</taxon>
        <taxon>Agaricales</taxon>
        <taxon>Marasmiineae</taxon>
        <taxon>Mycenaceae</taxon>
        <taxon>Mycena</taxon>
    </lineage>
</organism>
<keyword evidence="5" id="KW-0560">Oxidoreductase</keyword>
<keyword evidence="4 8" id="KW-0479">Metal-binding</keyword>
<sequence>MDPVISTFPSASLLLVAFAGLGCHIIFNRLEPHNPLVFTSLLVLPPLVLSAFLGTYGNSIFMTIGISFLTYLTTILASVVLYRVSPFHPLASYPGPLAYKITKLWLAGNALGGKQHLIIQDLHQRYGDVVRVGPNELSFSGKSAILPMMGTKGMPKGQWWDGRMPPESNPVRSLLALRDPEAHGRRRRIWLRAFSASALKECDAVVRKRLAQLVEIFTDNSGQTVDLSQWIGRFMYDVMNDIVFGGGVELMRDGDRDGLYAMVDDYLPMALFQSQIPWVGVLSMWIPFLGKNVKKFRSYAVNCAIARKVHGSPRKDIFYHLMDEAGLENEPPSLAQVISDSSTAIVAGSETSSTALCNLFWLLLSNPITYSRLQVEIDSFGPSVLDADSQKRLVYLNACINETLRLFPAVLSGSARAPLIGGGGHTIGPHFVPEGTGTAVHSYTLQRDPRYFSPSPDSFLPERWLSDSERRTLKPSTFNSTDEIIHDLSAFIPFSFGPANCVGKNLALQEMRMVICTLMGKFDMRFAEGFDVRSWEDNLCDYFITRKGKLPVIFLPRSH</sequence>
<dbReference type="InterPro" id="IPR002401">
    <property type="entry name" value="Cyt_P450_E_grp-I"/>
</dbReference>
<dbReference type="SUPFAM" id="SSF48264">
    <property type="entry name" value="Cytochrome P450"/>
    <property type="match status" value="1"/>
</dbReference>
<evidence type="ECO:0000256" key="4">
    <source>
        <dbReference type="ARBA" id="ARBA00022723"/>
    </source>
</evidence>
<comment type="caution">
    <text evidence="10">The sequence shown here is derived from an EMBL/GenBank/DDBJ whole genome shotgun (WGS) entry which is preliminary data.</text>
</comment>
<dbReference type="Gene3D" id="1.10.630.10">
    <property type="entry name" value="Cytochrome P450"/>
    <property type="match status" value="1"/>
</dbReference>
<evidence type="ECO:0000256" key="6">
    <source>
        <dbReference type="ARBA" id="ARBA00023004"/>
    </source>
</evidence>
<feature type="transmembrane region" description="Helical" evidence="9">
    <location>
        <begin position="60"/>
        <end position="82"/>
    </location>
</feature>
<evidence type="ECO:0000256" key="9">
    <source>
        <dbReference type="SAM" id="Phobius"/>
    </source>
</evidence>
<dbReference type="EMBL" id="JARKIE010000593">
    <property type="protein sequence ID" value="KAJ7625445.1"/>
    <property type="molecule type" value="Genomic_DNA"/>
</dbReference>
<dbReference type="PRINTS" id="PR00463">
    <property type="entry name" value="EP450I"/>
</dbReference>
<dbReference type="PANTHER" id="PTHR24305:SF187">
    <property type="entry name" value="P450, PUTATIVE (EUROFUNG)-RELATED"/>
    <property type="match status" value="1"/>
</dbReference>
<comment type="cofactor">
    <cofactor evidence="1 8">
        <name>heme</name>
        <dbReference type="ChEBI" id="CHEBI:30413"/>
    </cofactor>
</comment>
<feature type="transmembrane region" description="Helical" evidence="9">
    <location>
        <begin position="36"/>
        <end position="54"/>
    </location>
</feature>
<dbReference type="AlphaFoldDB" id="A0AAD7BMH9"/>